<dbReference type="EMBL" id="KZ819203">
    <property type="protein sequence ID" value="PWY97695.1"/>
    <property type="molecule type" value="Genomic_DNA"/>
</dbReference>
<proteinExistence type="predicted"/>
<gene>
    <name evidence="1" type="ORF">BCV70DRAFT_47608</name>
</gene>
<accession>A0A317XHS6</accession>
<keyword evidence="2" id="KW-1185">Reference proteome</keyword>
<dbReference type="AlphaFoldDB" id="A0A317XHS6"/>
<evidence type="ECO:0000313" key="2">
    <source>
        <dbReference type="Proteomes" id="UP000246740"/>
    </source>
</evidence>
<evidence type="ECO:0000313" key="1">
    <source>
        <dbReference type="EMBL" id="PWY97695.1"/>
    </source>
</evidence>
<name>A0A317XHS6_9BASI</name>
<sequence length="241" mass="26186">MQADFAIQSNANPQFLEATAAGRLEAIVISPHQDASYSVPAISFHFELMCAEICVSPYCSRLHHPATKVIEHAKAYRHCTVPKTPSSALFTLLAYNSVLVWLSCPISPPPAEAKPRPRSFLCLISAAANHTCETAVLSRIVNLTLVIGYPPTIPALSLNHASVAWSVVDKVVACLAFHGDQEVQCRLSRRILSCPTGRPVSLPCYQSDQGQRMHYSTFSFVGNQTLVSSSSTLLVISSECM</sequence>
<dbReference type="InParanoid" id="A0A317XHS6"/>
<protein>
    <submittedName>
        <fullName evidence="1">Uncharacterized protein</fullName>
    </submittedName>
</protein>
<organism evidence="1 2">
    <name type="scientific">Testicularia cyperi</name>
    <dbReference type="NCBI Taxonomy" id="1882483"/>
    <lineage>
        <taxon>Eukaryota</taxon>
        <taxon>Fungi</taxon>
        <taxon>Dikarya</taxon>
        <taxon>Basidiomycota</taxon>
        <taxon>Ustilaginomycotina</taxon>
        <taxon>Ustilaginomycetes</taxon>
        <taxon>Ustilaginales</taxon>
        <taxon>Anthracoideaceae</taxon>
        <taxon>Testicularia</taxon>
    </lineage>
</organism>
<dbReference type="Proteomes" id="UP000246740">
    <property type="component" value="Unassembled WGS sequence"/>
</dbReference>
<reference evidence="1 2" key="1">
    <citation type="journal article" date="2018" name="Mol. Biol. Evol.">
        <title>Broad Genomic Sampling Reveals a Smut Pathogenic Ancestry of the Fungal Clade Ustilaginomycotina.</title>
        <authorList>
            <person name="Kijpornyongpan T."/>
            <person name="Mondo S.J."/>
            <person name="Barry K."/>
            <person name="Sandor L."/>
            <person name="Lee J."/>
            <person name="Lipzen A."/>
            <person name="Pangilinan J."/>
            <person name="LaButti K."/>
            <person name="Hainaut M."/>
            <person name="Henrissat B."/>
            <person name="Grigoriev I.V."/>
            <person name="Spatafora J.W."/>
            <person name="Aime M.C."/>
        </authorList>
    </citation>
    <scope>NUCLEOTIDE SEQUENCE [LARGE SCALE GENOMIC DNA]</scope>
    <source>
        <strain evidence="1 2">MCA 3645</strain>
    </source>
</reference>